<organism evidence="1 2">
    <name type="scientific">Dictyocaulus viviparus</name>
    <name type="common">Bovine lungworm</name>
    <dbReference type="NCBI Taxonomy" id="29172"/>
    <lineage>
        <taxon>Eukaryota</taxon>
        <taxon>Metazoa</taxon>
        <taxon>Ecdysozoa</taxon>
        <taxon>Nematoda</taxon>
        <taxon>Chromadorea</taxon>
        <taxon>Rhabditida</taxon>
        <taxon>Rhabditina</taxon>
        <taxon>Rhabditomorpha</taxon>
        <taxon>Strongyloidea</taxon>
        <taxon>Metastrongylidae</taxon>
        <taxon>Dictyocaulus</taxon>
    </lineage>
</organism>
<reference evidence="2" key="2">
    <citation type="journal article" date="2016" name="Sci. Rep.">
        <title>Dictyocaulus viviparus genome, variome and transcriptome elucidate lungworm biology and support future intervention.</title>
        <authorList>
            <person name="McNulty S.N."/>
            <person name="Strube C."/>
            <person name="Rosa B.A."/>
            <person name="Martin J.C."/>
            <person name="Tyagi R."/>
            <person name="Choi Y.J."/>
            <person name="Wang Q."/>
            <person name="Hallsworth Pepin K."/>
            <person name="Zhang X."/>
            <person name="Ozersky P."/>
            <person name="Wilson R.K."/>
            <person name="Sternberg P.W."/>
            <person name="Gasser R.B."/>
            <person name="Mitreva M."/>
        </authorList>
    </citation>
    <scope>NUCLEOTIDE SEQUENCE [LARGE SCALE GENOMIC DNA]</scope>
    <source>
        <strain evidence="2">HannoverDv2000</strain>
    </source>
</reference>
<keyword evidence="2" id="KW-1185">Reference proteome</keyword>
<evidence type="ECO:0000313" key="1">
    <source>
        <dbReference type="EMBL" id="KJH43191.1"/>
    </source>
</evidence>
<dbReference type="AlphaFoldDB" id="A0A0D8XLF0"/>
<reference evidence="1 2" key="1">
    <citation type="submission" date="2013-11" db="EMBL/GenBank/DDBJ databases">
        <title>Draft genome of the bovine lungworm Dictyocaulus viviparus.</title>
        <authorList>
            <person name="Mitreva M."/>
        </authorList>
    </citation>
    <scope>NUCLEOTIDE SEQUENCE [LARGE SCALE GENOMIC DNA]</scope>
    <source>
        <strain evidence="1 2">HannoverDv2000</strain>
    </source>
</reference>
<evidence type="ECO:0000313" key="2">
    <source>
        <dbReference type="Proteomes" id="UP000053766"/>
    </source>
</evidence>
<name>A0A0D8XLF0_DICVI</name>
<sequence length="438" mass="50458">MINNFYGTRKDFIALDGSLYNDVDVINNSDFALCKLGCASPEFNELKLVPFTRGQVIYQTVITQSAKRTSSMMEVWKPILNVSLLCANTMKNNGSVFWRIELNARNESINGMMVHWVEAVRRNNTERSTESVIFSTWVYASYVDFIDVVDVRNSSVQFRATSFNASGHIGGVSRSQWYNEHQIVGSNDIQMWIVKEMWRDESAAARISFKYTRTPSCSLVLSYNSHLGVEQRMEFVMDRSRGFFLDRLAFDYAYTLRLWNIGAVNTDFSSFEFRTSTCLKLVNDPTLCAPPPVDDISWTWDSNDHERNRVVLSWIYGSTDQMNENGMQVGRHDSLVSNVTTFPRMVHFDIVINPLVTISQYQCQFLDGQRRVMTWTHRSVIIYVPNEHCNYGVEITVVDSRNRRSTTTKTQVIRYDEKYQMFLSGGGSSTGVVRFHFE</sequence>
<dbReference type="Proteomes" id="UP000053766">
    <property type="component" value="Unassembled WGS sequence"/>
</dbReference>
<dbReference type="OrthoDB" id="5785107at2759"/>
<accession>A0A0D8XLF0</accession>
<gene>
    <name evidence="1" type="ORF">DICVIV_10790</name>
</gene>
<protein>
    <submittedName>
        <fullName evidence="1">Uncharacterized protein</fullName>
    </submittedName>
</protein>
<dbReference type="EMBL" id="KN716583">
    <property type="protein sequence ID" value="KJH43191.1"/>
    <property type="molecule type" value="Genomic_DNA"/>
</dbReference>
<proteinExistence type="predicted"/>